<feature type="transmembrane region" description="Helical" evidence="2">
    <location>
        <begin position="221"/>
        <end position="239"/>
    </location>
</feature>
<keyword evidence="2" id="KW-0472">Membrane</keyword>
<proteinExistence type="predicted"/>
<comment type="caution">
    <text evidence="3">The sequence shown here is derived from an EMBL/GenBank/DDBJ whole genome shotgun (WGS) entry which is preliminary data.</text>
</comment>
<dbReference type="OrthoDB" id="496028at2"/>
<accession>A0A1E5QFZ8</accession>
<dbReference type="STRING" id="1781255.BH720_20030"/>
<feature type="compositionally biased region" description="Basic and acidic residues" evidence="1">
    <location>
        <begin position="136"/>
        <end position="152"/>
    </location>
</feature>
<sequence length="240" mass="27252">MDIYVRSRGFSQDSGYCWVPQKPSILSAYKITDLIQSEAFSIVLGRYNYQLILFVTGLDSGSLDFCDRKIRTSILWVGENTIETEEKLRAIAISLLQENFPIPVTLNDQNPIGFDVNFQQLRSTTISIHLQNSSPSKDRKIAPNTEEQRKSLRRDLQRYKLPEGDNRPLVIVTGIKQKSVLENSGVWRGLSSEVKKEEWFLPKESSLTQPTPQGLSPNQSYSALFFITMLLMGLALFLVS</sequence>
<dbReference type="EMBL" id="MJGC01000088">
    <property type="protein sequence ID" value="OEJ73517.1"/>
    <property type="molecule type" value="Genomic_DNA"/>
</dbReference>
<name>A0A1E5QFZ8_9CYAN</name>
<keyword evidence="2" id="KW-0812">Transmembrane</keyword>
<reference evidence="3" key="1">
    <citation type="submission" date="2016-09" db="EMBL/GenBank/DDBJ databases">
        <title>Draft genome of thermotolerant cyanobacterium Desertifilum sp. strain IPPAS B-1220.</title>
        <authorList>
            <person name="Sinetova M.A."/>
            <person name="Bolakhan K."/>
            <person name="Zayadan B.K."/>
            <person name="Mironov K.S."/>
            <person name="Ustinova V."/>
            <person name="Kupriyanova E.V."/>
            <person name="Sidorov R.A."/>
            <person name="Skrypnik A.N."/>
            <person name="Gogoleva N.E."/>
            <person name="Gogolev Y.V."/>
            <person name="Los D.A."/>
        </authorList>
    </citation>
    <scope>NUCLEOTIDE SEQUENCE [LARGE SCALE GENOMIC DNA]</scope>
    <source>
        <strain evidence="3">IPPAS B-1220</strain>
    </source>
</reference>
<protein>
    <submittedName>
        <fullName evidence="3">Uncharacterized protein</fullName>
    </submittedName>
</protein>
<evidence type="ECO:0000313" key="3">
    <source>
        <dbReference type="EMBL" id="OEJ73517.1"/>
    </source>
</evidence>
<evidence type="ECO:0000256" key="1">
    <source>
        <dbReference type="SAM" id="MobiDB-lite"/>
    </source>
</evidence>
<gene>
    <name evidence="3" type="ORF">BH720_20030</name>
</gene>
<organism evidence="3">
    <name type="scientific">Desertifilum tharense IPPAS B-1220</name>
    <dbReference type="NCBI Taxonomy" id="1781255"/>
    <lineage>
        <taxon>Bacteria</taxon>
        <taxon>Bacillati</taxon>
        <taxon>Cyanobacteriota</taxon>
        <taxon>Cyanophyceae</taxon>
        <taxon>Desertifilales</taxon>
        <taxon>Desertifilaceae</taxon>
        <taxon>Desertifilum</taxon>
    </lineage>
</organism>
<dbReference type="RefSeq" id="WP_069968988.1">
    <property type="nucleotide sequence ID" value="NZ_CM124774.1"/>
</dbReference>
<evidence type="ECO:0000256" key="2">
    <source>
        <dbReference type="SAM" id="Phobius"/>
    </source>
</evidence>
<feature type="region of interest" description="Disordered" evidence="1">
    <location>
        <begin position="132"/>
        <end position="152"/>
    </location>
</feature>
<dbReference type="AlphaFoldDB" id="A0A1E5QFZ8"/>
<keyword evidence="2" id="KW-1133">Transmembrane helix</keyword>